<reference evidence="1" key="2">
    <citation type="journal article" date="2021" name="Genome Biol. Evol.">
        <title>Developing a high-quality reference genome for a parasitic bivalve with doubly uniparental inheritance (Bivalvia: Unionida).</title>
        <authorList>
            <person name="Smith C.H."/>
        </authorList>
    </citation>
    <scope>NUCLEOTIDE SEQUENCE</scope>
    <source>
        <strain evidence="1">CHS0354</strain>
        <tissue evidence="1">Mantle</tissue>
    </source>
</reference>
<gene>
    <name evidence="1" type="ORF">CHS0354_001060</name>
</gene>
<organism evidence="1 2">
    <name type="scientific">Potamilus streckersoni</name>
    <dbReference type="NCBI Taxonomy" id="2493646"/>
    <lineage>
        <taxon>Eukaryota</taxon>
        <taxon>Metazoa</taxon>
        <taxon>Spiralia</taxon>
        <taxon>Lophotrochozoa</taxon>
        <taxon>Mollusca</taxon>
        <taxon>Bivalvia</taxon>
        <taxon>Autobranchia</taxon>
        <taxon>Heteroconchia</taxon>
        <taxon>Palaeoheterodonta</taxon>
        <taxon>Unionida</taxon>
        <taxon>Unionoidea</taxon>
        <taxon>Unionidae</taxon>
        <taxon>Ambleminae</taxon>
        <taxon>Lampsilini</taxon>
        <taxon>Potamilus</taxon>
    </lineage>
</organism>
<reference evidence="1" key="1">
    <citation type="journal article" date="2021" name="Genome Biol. Evol.">
        <title>A High-Quality Reference Genome for a Parasitic Bivalve with Doubly Uniparental Inheritance (Bivalvia: Unionida).</title>
        <authorList>
            <person name="Smith C.H."/>
        </authorList>
    </citation>
    <scope>NUCLEOTIDE SEQUENCE</scope>
    <source>
        <strain evidence="1">CHS0354</strain>
    </source>
</reference>
<keyword evidence="2" id="KW-1185">Reference proteome</keyword>
<proteinExistence type="predicted"/>
<name>A0AAE0SUE0_9BIVA</name>
<accession>A0AAE0SUE0</accession>
<comment type="caution">
    <text evidence="1">The sequence shown here is derived from an EMBL/GenBank/DDBJ whole genome shotgun (WGS) entry which is preliminary data.</text>
</comment>
<dbReference type="EMBL" id="JAEAOA010000111">
    <property type="protein sequence ID" value="KAK3598239.1"/>
    <property type="molecule type" value="Genomic_DNA"/>
</dbReference>
<dbReference type="Proteomes" id="UP001195483">
    <property type="component" value="Unassembled WGS sequence"/>
</dbReference>
<evidence type="ECO:0000313" key="1">
    <source>
        <dbReference type="EMBL" id="KAK3598239.1"/>
    </source>
</evidence>
<protein>
    <submittedName>
        <fullName evidence="1">Uncharacterized protein</fullName>
    </submittedName>
</protein>
<sequence>MYPIVQLFLNKYTTSNLPESAGLETVWLKEATSRLNINKRTLSENINFPDELTFHLRRGSNIITLNLKRNRDIDPNADVYFVRTLKDGQSELVKTQNLRNEDIAYYQDRKKLAVMTVRCDKRSSEQCDRVIYGNIRIGHRNYALRPAEIDVTSRIHGKRYIIQDEEHISGHNSSSHKDTIRESEKKAEEGLKALFRRFNGKHTQNSIYSAGDTLSSREIPAFYNRWKTGRNGYSAQMKMMSRQLRKSYDVEVAVLIDESVWKLYSSLVHPLNPAATVGLVKRKITEAFSHIMNGVNLRYKTIDDPELSISVKLRDFIFFQI</sequence>
<evidence type="ECO:0000313" key="2">
    <source>
        <dbReference type="Proteomes" id="UP001195483"/>
    </source>
</evidence>
<dbReference type="AlphaFoldDB" id="A0AAE0SUE0"/>
<reference evidence="1" key="3">
    <citation type="submission" date="2023-05" db="EMBL/GenBank/DDBJ databases">
        <authorList>
            <person name="Smith C.H."/>
        </authorList>
    </citation>
    <scope>NUCLEOTIDE SEQUENCE</scope>
    <source>
        <strain evidence="1">CHS0354</strain>
        <tissue evidence="1">Mantle</tissue>
    </source>
</reference>